<name>A0A4R7FRL4_9MICO</name>
<evidence type="ECO:0000313" key="2">
    <source>
        <dbReference type="EMBL" id="TDS80472.1"/>
    </source>
</evidence>
<sequence length="313" mass="32539">MLHLALVLPSDRSRPALEELRAHEGVASLRHLPGAAVDPRGDVIEADVARESADELIDRLRHHCTALGGTITVTEIAVAIGDRIERAERAAPGEGVDAVLWDQLAERTGEDARLSATFLVFLIAATLISAVGILTDSEVLVVGGMVLGPEFGPLAFIALSIVRRRPRQLLRGAVPLLVGFPVAIAATAGVVALIRATFGLPAGYLDGNRPLTSFISHPDQFSVIVALIAGVAGVVSLTSSRSGALVGVFISVTTIPAAANIGAALVTGRLDEAGGAAVQLGVNIGCLLVAAVVTLVVQRAARSRRRRREARGR</sequence>
<dbReference type="PANTHER" id="PTHR20992">
    <property type="entry name" value="AT15442P-RELATED"/>
    <property type="match status" value="1"/>
</dbReference>
<feature type="transmembrane region" description="Helical" evidence="1">
    <location>
        <begin position="277"/>
        <end position="297"/>
    </location>
</feature>
<evidence type="ECO:0000256" key="1">
    <source>
        <dbReference type="SAM" id="Phobius"/>
    </source>
</evidence>
<dbReference type="OrthoDB" id="8061853at2"/>
<feature type="transmembrane region" description="Helical" evidence="1">
    <location>
        <begin position="140"/>
        <end position="162"/>
    </location>
</feature>
<comment type="caution">
    <text evidence="2">The sequence shown here is derived from an EMBL/GenBank/DDBJ whole genome shotgun (WGS) entry which is preliminary data.</text>
</comment>
<dbReference type="AlphaFoldDB" id="A0A4R7FRL4"/>
<organism evidence="2 3">
    <name type="scientific">Amnibacterium kyonggiense</name>
    <dbReference type="NCBI Taxonomy" id="595671"/>
    <lineage>
        <taxon>Bacteria</taxon>
        <taxon>Bacillati</taxon>
        <taxon>Actinomycetota</taxon>
        <taxon>Actinomycetes</taxon>
        <taxon>Micrococcales</taxon>
        <taxon>Microbacteriaceae</taxon>
        <taxon>Amnibacterium</taxon>
    </lineage>
</organism>
<dbReference type="InterPro" id="IPR005240">
    <property type="entry name" value="DUF389"/>
</dbReference>
<keyword evidence="1" id="KW-0472">Membrane</keyword>
<proteinExistence type="predicted"/>
<feature type="transmembrane region" description="Helical" evidence="1">
    <location>
        <begin position="114"/>
        <end position="134"/>
    </location>
</feature>
<feature type="transmembrane region" description="Helical" evidence="1">
    <location>
        <begin position="244"/>
        <end position="265"/>
    </location>
</feature>
<dbReference type="PANTHER" id="PTHR20992:SF9">
    <property type="entry name" value="AT15442P-RELATED"/>
    <property type="match status" value="1"/>
</dbReference>
<keyword evidence="1" id="KW-1133">Transmembrane helix</keyword>
<keyword evidence="1" id="KW-0812">Transmembrane</keyword>
<dbReference type="Pfam" id="PF04087">
    <property type="entry name" value="DUF389"/>
    <property type="match status" value="1"/>
</dbReference>
<feature type="transmembrane region" description="Helical" evidence="1">
    <location>
        <begin position="174"/>
        <end position="200"/>
    </location>
</feature>
<dbReference type="EMBL" id="SOAM01000001">
    <property type="protein sequence ID" value="TDS80472.1"/>
    <property type="molecule type" value="Genomic_DNA"/>
</dbReference>
<gene>
    <name evidence="2" type="ORF">CLV52_1038</name>
</gene>
<evidence type="ECO:0000313" key="3">
    <source>
        <dbReference type="Proteomes" id="UP000295344"/>
    </source>
</evidence>
<dbReference type="Proteomes" id="UP000295344">
    <property type="component" value="Unassembled WGS sequence"/>
</dbReference>
<feature type="transmembrane region" description="Helical" evidence="1">
    <location>
        <begin position="220"/>
        <end position="237"/>
    </location>
</feature>
<reference evidence="2 3" key="1">
    <citation type="submission" date="2019-03" db="EMBL/GenBank/DDBJ databases">
        <title>Genomic Encyclopedia of Archaeal and Bacterial Type Strains, Phase II (KMG-II): from individual species to whole genera.</title>
        <authorList>
            <person name="Goeker M."/>
        </authorList>
    </citation>
    <scope>NUCLEOTIDE SEQUENCE [LARGE SCALE GENOMIC DNA]</scope>
    <source>
        <strain evidence="2 3">DSM 24782</strain>
    </source>
</reference>
<protein>
    <submittedName>
        <fullName evidence="2">Putative hydrophobic protein (TIGR00271 family)</fullName>
    </submittedName>
</protein>
<accession>A0A4R7FRL4</accession>
<keyword evidence="3" id="KW-1185">Reference proteome</keyword>
<dbReference type="RefSeq" id="WP_133765192.1">
    <property type="nucleotide sequence ID" value="NZ_BAAARP010000001.1"/>
</dbReference>